<dbReference type="Proteomes" id="UP000039217">
    <property type="component" value="Unassembled WGS sequence"/>
</dbReference>
<protein>
    <submittedName>
        <fullName evidence="2">Uncharacterized protein</fullName>
    </submittedName>
</protein>
<dbReference type="AlphaFoldDB" id="A0A655JAG2"/>
<dbReference type="EMBL" id="CSAJ01000433">
    <property type="protein sequence ID" value="COW63201.1"/>
    <property type="molecule type" value="Genomic_DNA"/>
</dbReference>
<reference evidence="3 4" key="1">
    <citation type="submission" date="2015-03" db="EMBL/GenBank/DDBJ databases">
        <authorList>
            <consortium name="Pathogen Informatics"/>
        </authorList>
    </citation>
    <scope>NUCLEOTIDE SEQUENCE [LARGE SCALE GENOMIC DNA]</scope>
    <source>
        <strain evidence="1 3">D00501624</strain>
        <strain evidence="2 4">M09401471</strain>
    </source>
</reference>
<evidence type="ECO:0000313" key="1">
    <source>
        <dbReference type="EMBL" id="CNV85835.1"/>
    </source>
</evidence>
<organism evidence="2 4">
    <name type="scientific">Mycobacterium tuberculosis</name>
    <dbReference type="NCBI Taxonomy" id="1773"/>
    <lineage>
        <taxon>Bacteria</taxon>
        <taxon>Bacillati</taxon>
        <taxon>Actinomycetota</taxon>
        <taxon>Actinomycetes</taxon>
        <taxon>Mycobacteriales</taxon>
        <taxon>Mycobacteriaceae</taxon>
        <taxon>Mycobacterium</taxon>
        <taxon>Mycobacterium tuberculosis complex</taxon>
    </lineage>
</organism>
<dbReference type="Proteomes" id="UP000044938">
    <property type="component" value="Unassembled WGS sequence"/>
</dbReference>
<name>A0A655JAG2_MYCTX</name>
<evidence type="ECO:0000313" key="2">
    <source>
        <dbReference type="EMBL" id="COW63201.1"/>
    </source>
</evidence>
<evidence type="ECO:0000313" key="4">
    <source>
        <dbReference type="Proteomes" id="UP000044938"/>
    </source>
</evidence>
<accession>A0A655JAG2</accession>
<gene>
    <name evidence="1" type="ORF">ERS007661_03194</name>
    <name evidence="2" type="ORF">ERS007720_02977</name>
</gene>
<proteinExistence type="predicted"/>
<dbReference type="EMBL" id="CQQC01001336">
    <property type="protein sequence ID" value="CNV85835.1"/>
    <property type="molecule type" value="Genomic_DNA"/>
</dbReference>
<evidence type="ECO:0000313" key="3">
    <source>
        <dbReference type="Proteomes" id="UP000039217"/>
    </source>
</evidence>
<sequence length="33" mass="3560">MTRKPTFSAYSCTVGMDGSQPPGKISARMNLVK</sequence>